<dbReference type="STRING" id="39947.A0A0P0W8X6"/>
<dbReference type="Proteomes" id="UP000059680">
    <property type="component" value="Chromosome 4"/>
</dbReference>
<proteinExistence type="predicted"/>
<accession>A0A0P0W8X6</accession>
<protein>
    <submittedName>
        <fullName evidence="1">Os04g0326300 protein</fullName>
    </submittedName>
</protein>
<evidence type="ECO:0000313" key="2">
    <source>
        <dbReference type="Proteomes" id="UP000059680"/>
    </source>
</evidence>
<dbReference type="InParanoid" id="A0A0P0W8X6"/>
<name>A0A0P0W8X6_ORYSJ</name>
<dbReference type="AlphaFoldDB" id="A0A0P0W8X6"/>
<keyword evidence="2" id="KW-1185">Reference proteome</keyword>
<gene>
    <name evidence="1" type="ordered locus">Os04g0326300</name>
    <name evidence="1" type="ORF">OSNPB_040326300</name>
</gene>
<evidence type="ECO:0000313" key="1">
    <source>
        <dbReference type="EMBL" id="BAS88599.1"/>
    </source>
</evidence>
<dbReference type="PaxDb" id="39947-A0A0P0W8X6"/>
<reference evidence="1 2" key="3">
    <citation type="journal article" date="2013" name="Rice">
        <title>Improvement of the Oryza sativa Nipponbare reference genome using next generation sequence and optical map data.</title>
        <authorList>
            <person name="Kawahara Y."/>
            <person name="de la Bastide M."/>
            <person name="Hamilton J.P."/>
            <person name="Kanamori H."/>
            <person name="McCombie W.R."/>
            <person name="Ouyang S."/>
            <person name="Schwartz D.C."/>
            <person name="Tanaka T."/>
            <person name="Wu J."/>
            <person name="Zhou S."/>
            <person name="Childs K.L."/>
            <person name="Davidson R.M."/>
            <person name="Lin H."/>
            <person name="Quesada-Ocampo L."/>
            <person name="Vaillancourt B."/>
            <person name="Sakai H."/>
            <person name="Lee S.S."/>
            <person name="Kim J."/>
            <person name="Numa H."/>
            <person name="Itoh T."/>
            <person name="Buell C.R."/>
            <person name="Matsumoto T."/>
        </authorList>
    </citation>
    <scope>NUCLEOTIDE SEQUENCE [LARGE SCALE GENOMIC DNA]</scope>
    <source>
        <strain evidence="2">cv. Nipponbare</strain>
    </source>
</reference>
<organism evidence="1 2">
    <name type="scientific">Oryza sativa subsp. japonica</name>
    <name type="common">Rice</name>
    <dbReference type="NCBI Taxonomy" id="39947"/>
    <lineage>
        <taxon>Eukaryota</taxon>
        <taxon>Viridiplantae</taxon>
        <taxon>Streptophyta</taxon>
        <taxon>Embryophyta</taxon>
        <taxon>Tracheophyta</taxon>
        <taxon>Spermatophyta</taxon>
        <taxon>Magnoliopsida</taxon>
        <taxon>Liliopsida</taxon>
        <taxon>Poales</taxon>
        <taxon>Poaceae</taxon>
        <taxon>BOP clade</taxon>
        <taxon>Oryzoideae</taxon>
        <taxon>Oryzeae</taxon>
        <taxon>Oryzinae</taxon>
        <taxon>Oryza</taxon>
        <taxon>Oryza sativa</taxon>
    </lineage>
</organism>
<reference evidence="2" key="1">
    <citation type="journal article" date="2005" name="Nature">
        <title>The map-based sequence of the rice genome.</title>
        <authorList>
            <consortium name="International rice genome sequencing project (IRGSP)"/>
            <person name="Matsumoto T."/>
            <person name="Wu J."/>
            <person name="Kanamori H."/>
            <person name="Katayose Y."/>
            <person name="Fujisawa M."/>
            <person name="Namiki N."/>
            <person name="Mizuno H."/>
            <person name="Yamamoto K."/>
            <person name="Antonio B.A."/>
            <person name="Baba T."/>
            <person name="Sakata K."/>
            <person name="Nagamura Y."/>
            <person name="Aoki H."/>
            <person name="Arikawa K."/>
            <person name="Arita K."/>
            <person name="Bito T."/>
            <person name="Chiden Y."/>
            <person name="Fujitsuka N."/>
            <person name="Fukunaka R."/>
            <person name="Hamada M."/>
            <person name="Harada C."/>
            <person name="Hayashi A."/>
            <person name="Hijishita S."/>
            <person name="Honda M."/>
            <person name="Hosokawa S."/>
            <person name="Ichikawa Y."/>
            <person name="Idonuma A."/>
            <person name="Iijima M."/>
            <person name="Ikeda M."/>
            <person name="Ikeno M."/>
            <person name="Ito K."/>
            <person name="Ito S."/>
            <person name="Ito T."/>
            <person name="Ito Y."/>
            <person name="Ito Y."/>
            <person name="Iwabuchi A."/>
            <person name="Kamiya K."/>
            <person name="Karasawa W."/>
            <person name="Kurita K."/>
            <person name="Katagiri S."/>
            <person name="Kikuta A."/>
            <person name="Kobayashi H."/>
            <person name="Kobayashi N."/>
            <person name="Machita K."/>
            <person name="Maehara T."/>
            <person name="Masukawa M."/>
            <person name="Mizubayashi T."/>
            <person name="Mukai Y."/>
            <person name="Nagasaki H."/>
            <person name="Nagata Y."/>
            <person name="Naito S."/>
            <person name="Nakashima M."/>
            <person name="Nakama Y."/>
            <person name="Nakamichi Y."/>
            <person name="Nakamura M."/>
            <person name="Meguro A."/>
            <person name="Negishi M."/>
            <person name="Ohta I."/>
            <person name="Ohta T."/>
            <person name="Okamoto M."/>
            <person name="Ono N."/>
            <person name="Saji S."/>
            <person name="Sakaguchi M."/>
            <person name="Sakai K."/>
            <person name="Shibata M."/>
            <person name="Shimokawa T."/>
            <person name="Song J."/>
            <person name="Takazaki Y."/>
            <person name="Terasawa K."/>
            <person name="Tsugane M."/>
            <person name="Tsuji K."/>
            <person name="Ueda S."/>
            <person name="Waki K."/>
            <person name="Yamagata H."/>
            <person name="Yamamoto M."/>
            <person name="Yamamoto S."/>
            <person name="Yamane H."/>
            <person name="Yoshiki S."/>
            <person name="Yoshihara R."/>
            <person name="Yukawa K."/>
            <person name="Zhong H."/>
            <person name="Yano M."/>
            <person name="Yuan Q."/>
            <person name="Ouyang S."/>
            <person name="Liu J."/>
            <person name="Jones K.M."/>
            <person name="Gansberger K."/>
            <person name="Moffat K."/>
            <person name="Hill J."/>
            <person name="Bera J."/>
            <person name="Fadrosh D."/>
            <person name="Jin S."/>
            <person name="Johri S."/>
            <person name="Kim M."/>
            <person name="Overton L."/>
            <person name="Reardon M."/>
            <person name="Tsitrin T."/>
            <person name="Vuong H."/>
            <person name="Weaver B."/>
            <person name="Ciecko A."/>
            <person name="Tallon L."/>
            <person name="Jackson J."/>
            <person name="Pai G."/>
            <person name="Aken S.V."/>
            <person name="Utterback T."/>
            <person name="Reidmuller S."/>
            <person name="Feldblyum T."/>
            <person name="Hsiao J."/>
            <person name="Zismann V."/>
            <person name="Iobst S."/>
            <person name="de Vazeille A.R."/>
            <person name="Buell C.R."/>
            <person name="Ying K."/>
            <person name="Li Y."/>
            <person name="Lu T."/>
            <person name="Huang Y."/>
            <person name="Zhao Q."/>
            <person name="Feng Q."/>
            <person name="Zhang L."/>
            <person name="Zhu J."/>
            <person name="Weng Q."/>
            <person name="Mu J."/>
            <person name="Lu Y."/>
            <person name="Fan D."/>
            <person name="Liu Y."/>
            <person name="Guan J."/>
            <person name="Zhang Y."/>
            <person name="Yu S."/>
            <person name="Liu X."/>
            <person name="Zhang Y."/>
            <person name="Hong G."/>
            <person name="Han B."/>
            <person name="Choisne N."/>
            <person name="Demange N."/>
            <person name="Orjeda G."/>
            <person name="Samain S."/>
            <person name="Cattolico L."/>
            <person name="Pelletier E."/>
            <person name="Couloux A."/>
            <person name="Segurens B."/>
            <person name="Wincker P."/>
            <person name="D'Hont A."/>
            <person name="Scarpelli C."/>
            <person name="Weissenbach J."/>
            <person name="Salanoubat M."/>
            <person name="Quetier F."/>
            <person name="Yu Y."/>
            <person name="Kim H.R."/>
            <person name="Rambo T."/>
            <person name="Currie J."/>
            <person name="Collura K."/>
            <person name="Luo M."/>
            <person name="Yang T."/>
            <person name="Ammiraju J.S.S."/>
            <person name="Engler F."/>
            <person name="Soderlund C."/>
            <person name="Wing R.A."/>
            <person name="Palmer L.E."/>
            <person name="de la Bastide M."/>
            <person name="Spiegel L."/>
            <person name="Nascimento L."/>
            <person name="Zutavern T."/>
            <person name="O'Shaughnessy A."/>
            <person name="Dike S."/>
            <person name="Dedhia N."/>
            <person name="Preston R."/>
            <person name="Balija V."/>
            <person name="McCombie W.R."/>
            <person name="Chow T."/>
            <person name="Chen H."/>
            <person name="Chung M."/>
            <person name="Chen C."/>
            <person name="Shaw J."/>
            <person name="Wu H."/>
            <person name="Hsiao K."/>
            <person name="Chao Y."/>
            <person name="Chu M."/>
            <person name="Cheng C."/>
            <person name="Hour A."/>
            <person name="Lee P."/>
            <person name="Lin S."/>
            <person name="Lin Y."/>
            <person name="Liou J."/>
            <person name="Liu S."/>
            <person name="Hsing Y."/>
            <person name="Raghuvanshi S."/>
            <person name="Mohanty A."/>
            <person name="Bharti A.K."/>
            <person name="Gaur A."/>
            <person name="Gupta V."/>
            <person name="Kumar D."/>
            <person name="Ravi V."/>
            <person name="Vij S."/>
            <person name="Kapur A."/>
            <person name="Khurana P."/>
            <person name="Khurana P."/>
            <person name="Khurana J.P."/>
            <person name="Tyagi A.K."/>
            <person name="Gaikwad K."/>
            <person name="Singh A."/>
            <person name="Dalal V."/>
            <person name="Srivastava S."/>
            <person name="Dixit A."/>
            <person name="Pal A.K."/>
            <person name="Ghazi I.A."/>
            <person name="Yadav M."/>
            <person name="Pandit A."/>
            <person name="Bhargava A."/>
            <person name="Sureshbabu K."/>
            <person name="Batra K."/>
            <person name="Sharma T.R."/>
            <person name="Mohapatra T."/>
            <person name="Singh N.K."/>
            <person name="Messing J."/>
            <person name="Nelson A.B."/>
            <person name="Fuks G."/>
            <person name="Kavchok S."/>
            <person name="Keizer G."/>
            <person name="Linton E."/>
            <person name="Llaca V."/>
            <person name="Song R."/>
            <person name="Tanyolac B."/>
            <person name="Young S."/>
            <person name="Ho-Il K."/>
            <person name="Hahn J.H."/>
            <person name="Sangsakoo G."/>
            <person name="Vanavichit A."/>
            <person name="de Mattos Luiz.A.T."/>
            <person name="Zimmer P.D."/>
            <person name="Malone G."/>
            <person name="Dellagostin O."/>
            <person name="de Oliveira A.C."/>
            <person name="Bevan M."/>
            <person name="Bancroft I."/>
            <person name="Minx P."/>
            <person name="Cordum H."/>
            <person name="Wilson R."/>
            <person name="Cheng Z."/>
            <person name="Jin W."/>
            <person name="Jiang J."/>
            <person name="Leong S.A."/>
            <person name="Iwama H."/>
            <person name="Gojobori T."/>
            <person name="Itoh T."/>
            <person name="Niimura Y."/>
            <person name="Fujii Y."/>
            <person name="Habara T."/>
            <person name="Sakai H."/>
            <person name="Sato Y."/>
            <person name="Wilson G."/>
            <person name="Kumar K."/>
            <person name="McCouch S."/>
            <person name="Juretic N."/>
            <person name="Hoen D."/>
            <person name="Wright S."/>
            <person name="Bruskiewich R."/>
            <person name="Bureau T."/>
            <person name="Miyao A."/>
            <person name="Hirochika H."/>
            <person name="Nishikawa T."/>
            <person name="Kadowaki K."/>
            <person name="Sugiura M."/>
            <person name="Burr B."/>
            <person name="Sasaki T."/>
        </authorList>
    </citation>
    <scope>NUCLEOTIDE SEQUENCE [LARGE SCALE GENOMIC DNA]</scope>
    <source>
        <strain evidence="2">cv. Nipponbare</strain>
    </source>
</reference>
<dbReference type="Gramene" id="Os04t0326300-01">
    <property type="protein sequence ID" value="Os04t0326300-01"/>
    <property type="gene ID" value="Os04g0326300"/>
</dbReference>
<reference evidence="1 2" key="2">
    <citation type="journal article" date="2013" name="Plant Cell Physiol.">
        <title>Rice Annotation Project Database (RAP-DB): an integrative and interactive database for rice genomics.</title>
        <authorList>
            <person name="Sakai H."/>
            <person name="Lee S.S."/>
            <person name="Tanaka T."/>
            <person name="Numa H."/>
            <person name="Kim J."/>
            <person name="Kawahara Y."/>
            <person name="Wakimoto H."/>
            <person name="Yang C.C."/>
            <person name="Iwamoto M."/>
            <person name="Abe T."/>
            <person name="Yamada Y."/>
            <person name="Muto A."/>
            <person name="Inokuchi H."/>
            <person name="Ikemura T."/>
            <person name="Matsumoto T."/>
            <person name="Sasaki T."/>
            <person name="Itoh T."/>
        </authorList>
    </citation>
    <scope>NUCLEOTIDE SEQUENCE [LARGE SCALE GENOMIC DNA]</scope>
    <source>
        <strain evidence="2">cv. Nipponbare</strain>
    </source>
</reference>
<dbReference type="EMBL" id="AP014960">
    <property type="protein sequence ID" value="BAS88599.1"/>
    <property type="molecule type" value="Genomic_DNA"/>
</dbReference>
<sequence length="35" mass="4093">METKLILHTGKLVDSHLHNRRKLSVQPHVQVFSQD</sequence>